<keyword evidence="9" id="KW-1185">Reference proteome</keyword>
<feature type="transmembrane region" description="Helical" evidence="6">
    <location>
        <begin position="73"/>
        <end position="92"/>
    </location>
</feature>
<sequence length="281" mass="32926">MHALFPEAPQAWEDLVRPLCAAIRLPHLTQHLHVLLLSAVFYQSIYHVSAYVSPRISASYRKLNRKTKVNWDIHTVSMVQWCKSLIILYLIHDVWQNDLDTRKDKIHGFSNYAGDVYATACGYFLWDAIISTYFIKWFGVGFAFHGFASLQIFLFSYAPFLQYWGPAFLLFEASTPFLNIHWYLDKVNMTGSIYQIVNGVLLLLTFFLVRICWGWFMAFDVFSNIWYNLDRVNWIISSIYLFSNMSLNFLNIYWFGKMIQALGKRMQSPSKESPVEAKKSR</sequence>
<dbReference type="PROSITE" id="PS50922">
    <property type="entry name" value="TLC"/>
    <property type="match status" value="1"/>
</dbReference>
<feature type="transmembrane region" description="Helical" evidence="6">
    <location>
        <begin position="112"/>
        <end position="130"/>
    </location>
</feature>
<dbReference type="InterPro" id="IPR050846">
    <property type="entry name" value="TLCD"/>
</dbReference>
<dbReference type="VEuPathDB" id="FungiDB:TAPDE_004726"/>
<dbReference type="Proteomes" id="UP000013776">
    <property type="component" value="Unassembled WGS sequence"/>
</dbReference>
<feature type="domain" description="TLC" evidence="7">
    <location>
        <begin position="66"/>
        <end position="267"/>
    </location>
</feature>
<dbReference type="Pfam" id="PF03798">
    <property type="entry name" value="TRAM_LAG1_CLN8"/>
    <property type="match status" value="1"/>
</dbReference>
<name>R4XEL4_TAPDE</name>
<feature type="transmembrane region" description="Helical" evidence="6">
    <location>
        <begin position="196"/>
        <end position="216"/>
    </location>
</feature>
<keyword evidence="2 5" id="KW-0812">Transmembrane</keyword>
<feature type="transmembrane region" description="Helical" evidence="6">
    <location>
        <begin position="236"/>
        <end position="256"/>
    </location>
</feature>
<evidence type="ECO:0000256" key="2">
    <source>
        <dbReference type="ARBA" id="ARBA00022692"/>
    </source>
</evidence>
<reference evidence="8 9" key="1">
    <citation type="journal article" date="2013" name="MBio">
        <title>Genome sequencing of the plant pathogen Taphrina deformans, the causal agent of peach leaf curl.</title>
        <authorList>
            <person name="Cisse O.H."/>
            <person name="Almeida J.M.G.C.F."/>
            <person name="Fonseca A."/>
            <person name="Kumar A.A."/>
            <person name="Salojaervi J."/>
            <person name="Overmyer K."/>
            <person name="Hauser P.M."/>
            <person name="Pagni M."/>
        </authorList>
    </citation>
    <scope>NUCLEOTIDE SEQUENCE [LARGE SCALE GENOMIC DNA]</scope>
    <source>
        <strain evidence="9">PYCC 5710 / ATCC 11124 / CBS 356.35 / IMI 108563 / JCM 9778 / NBRC 8474</strain>
    </source>
</reference>
<dbReference type="GO" id="GO:0016020">
    <property type="term" value="C:membrane"/>
    <property type="evidence" value="ECO:0007669"/>
    <property type="project" value="UniProtKB-SubCell"/>
</dbReference>
<evidence type="ECO:0000256" key="6">
    <source>
        <dbReference type="SAM" id="Phobius"/>
    </source>
</evidence>
<dbReference type="GO" id="GO:0005783">
    <property type="term" value="C:endoplasmic reticulum"/>
    <property type="evidence" value="ECO:0007669"/>
    <property type="project" value="TreeGrafter"/>
</dbReference>
<dbReference type="EMBL" id="CAHR02000218">
    <property type="protein sequence ID" value="CCG84287.1"/>
    <property type="molecule type" value="Genomic_DNA"/>
</dbReference>
<dbReference type="PANTHER" id="PTHR13439">
    <property type="entry name" value="CT120 PROTEIN"/>
    <property type="match status" value="1"/>
</dbReference>
<proteinExistence type="predicted"/>
<dbReference type="STRING" id="1097556.R4XEL4"/>
<keyword evidence="3 6" id="KW-1133">Transmembrane helix</keyword>
<dbReference type="GO" id="GO:0055088">
    <property type="term" value="P:lipid homeostasis"/>
    <property type="evidence" value="ECO:0007669"/>
    <property type="project" value="TreeGrafter"/>
</dbReference>
<comment type="subcellular location">
    <subcellularLocation>
        <location evidence="1">Membrane</location>
        <topology evidence="1">Multi-pass membrane protein</topology>
    </subcellularLocation>
</comment>
<feature type="transmembrane region" description="Helical" evidence="6">
    <location>
        <begin position="163"/>
        <end position="184"/>
    </location>
</feature>
<evidence type="ECO:0000256" key="4">
    <source>
        <dbReference type="ARBA" id="ARBA00023136"/>
    </source>
</evidence>
<evidence type="ECO:0000256" key="3">
    <source>
        <dbReference type="ARBA" id="ARBA00022989"/>
    </source>
</evidence>
<evidence type="ECO:0000256" key="5">
    <source>
        <dbReference type="PROSITE-ProRule" id="PRU00205"/>
    </source>
</evidence>
<evidence type="ECO:0000313" key="9">
    <source>
        <dbReference type="Proteomes" id="UP000013776"/>
    </source>
</evidence>
<evidence type="ECO:0000256" key="1">
    <source>
        <dbReference type="ARBA" id="ARBA00004141"/>
    </source>
</evidence>
<comment type="caution">
    <text evidence="8">The sequence shown here is derived from an EMBL/GenBank/DDBJ whole genome shotgun (WGS) entry which is preliminary data.</text>
</comment>
<evidence type="ECO:0000313" key="8">
    <source>
        <dbReference type="EMBL" id="CCG84287.1"/>
    </source>
</evidence>
<gene>
    <name evidence="8" type="ORF">TAPDE_004726</name>
</gene>
<evidence type="ECO:0000259" key="7">
    <source>
        <dbReference type="PROSITE" id="PS50922"/>
    </source>
</evidence>
<dbReference type="OrthoDB" id="10266980at2759"/>
<accession>R4XEL4</accession>
<dbReference type="SMART" id="SM00724">
    <property type="entry name" value="TLC"/>
    <property type="match status" value="1"/>
</dbReference>
<protein>
    <recommendedName>
        <fullName evidence="7">TLC domain-containing protein</fullName>
    </recommendedName>
</protein>
<feature type="transmembrane region" description="Helical" evidence="6">
    <location>
        <begin position="137"/>
        <end position="157"/>
    </location>
</feature>
<dbReference type="eggNOG" id="KOG4561">
    <property type="taxonomic scope" value="Eukaryota"/>
</dbReference>
<keyword evidence="4 5" id="KW-0472">Membrane</keyword>
<dbReference type="PANTHER" id="PTHR13439:SF0">
    <property type="entry name" value="TOPOISOMERASE I DAMAGE AFFECTED PROTEIN 4"/>
    <property type="match status" value="1"/>
</dbReference>
<organism evidence="8 9">
    <name type="scientific">Taphrina deformans (strain PYCC 5710 / ATCC 11124 / CBS 356.35 / IMI 108563 / JCM 9778 / NBRC 8474)</name>
    <name type="common">Peach leaf curl fungus</name>
    <name type="synonym">Lalaria deformans</name>
    <dbReference type="NCBI Taxonomy" id="1097556"/>
    <lineage>
        <taxon>Eukaryota</taxon>
        <taxon>Fungi</taxon>
        <taxon>Dikarya</taxon>
        <taxon>Ascomycota</taxon>
        <taxon>Taphrinomycotina</taxon>
        <taxon>Taphrinomycetes</taxon>
        <taxon>Taphrinales</taxon>
        <taxon>Taphrinaceae</taxon>
        <taxon>Taphrina</taxon>
    </lineage>
</organism>
<feature type="transmembrane region" description="Helical" evidence="6">
    <location>
        <begin position="32"/>
        <end position="52"/>
    </location>
</feature>
<dbReference type="InterPro" id="IPR006634">
    <property type="entry name" value="TLC-dom"/>
</dbReference>
<dbReference type="AlphaFoldDB" id="R4XEL4"/>